<dbReference type="AlphaFoldDB" id="A0A095ZGR5"/>
<dbReference type="Proteomes" id="UP000029556">
    <property type="component" value="Unassembled WGS sequence"/>
</dbReference>
<accession>A0A095ZGR5</accession>
<comment type="caution">
    <text evidence="1">The sequence shown here is derived from an EMBL/GenBank/DDBJ whole genome shotgun (WGS) entry which is preliminary data.</text>
</comment>
<organism evidence="1 2">
    <name type="scientific">Hoylesella buccalis DNF00853</name>
    <dbReference type="NCBI Taxonomy" id="1401074"/>
    <lineage>
        <taxon>Bacteria</taxon>
        <taxon>Pseudomonadati</taxon>
        <taxon>Bacteroidota</taxon>
        <taxon>Bacteroidia</taxon>
        <taxon>Bacteroidales</taxon>
        <taxon>Prevotellaceae</taxon>
        <taxon>Hoylesella</taxon>
    </lineage>
</organism>
<name>A0A095ZGR5_9BACT</name>
<gene>
    <name evidence="1" type="ORF">HMPREF2137_11005</name>
</gene>
<reference evidence="1 2" key="1">
    <citation type="submission" date="2014-07" db="EMBL/GenBank/DDBJ databases">
        <authorList>
            <person name="McCorrison J."/>
            <person name="Sanka R."/>
            <person name="Torralba M."/>
            <person name="Gillis M."/>
            <person name="Haft D.H."/>
            <person name="Methe B."/>
            <person name="Sutton G."/>
            <person name="Nelson K.E."/>
        </authorList>
    </citation>
    <scope>NUCLEOTIDE SEQUENCE [LARGE SCALE GENOMIC DNA]</scope>
    <source>
        <strain evidence="1 2">DNF00853</strain>
    </source>
</reference>
<protein>
    <submittedName>
        <fullName evidence="1">Uncharacterized protein</fullName>
    </submittedName>
</protein>
<evidence type="ECO:0000313" key="2">
    <source>
        <dbReference type="Proteomes" id="UP000029556"/>
    </source>
</evidence>
<dbReference type="EMBL" id="JRNN01000085">
    <property type="protein sequence ID" value="KGF33571.1"/>
    <property type="molecule type" value="Genomic_DNA"/>
</dbReference>
<evidence type="ECO:0000313" key="1">
    <source>
        <dbReference type="EMBL" id="KGF33571.1"/>
    </source>
</evidence>
<proteinExistence type="predicted"/>
<sequence length="63" mass="6961">MLMPSVLTEGCSQEDAASFFLFVSRPTDMHGKKTKGVLGLFGLLLVPLHLKLNMIDENGIDKR</sequence>